<accession>A0A975JD78</accession>
<evidence type="ECO:0008006" key="3">
    <source>
        <dbReference type="Google" id="ProtNLM"/>
    </source>
</evidence>
<name>A0A975JD78_9RHOB</name>
<reference evidence="1" key="1">
    <citation type="submission" date="2021-04" db="EMBL/GenBank/DDBJ databases">
        <title>Complete genome sequence for Sulfitobacter sp. strain JK7-1.</title>
        <authorList>
            <person name="Park S.-J."/>
        </authorList>
    </citation>
    <scope>NUCLEOTIDE SEQUENCE</scope>
    <source>
        <strain evidence="1">JK7-1</strain>
    </source>
</reference>
<dbReference type="RefSeq" id="WP_212704496.1">
    <property type="nucleotide sequence ID" value="NZ_CP073581.1"/>
</dbReference>
<evidence type="ECO:0000313" key="2">
    <source>
        <dbReference type="Proteomes" id="UP000683291"/>
    </source>
</evidence>
<sequence>MSNARDLDQMVLLTDAVYQRERQGIQRVLAEEARLRAQLAQLDAHLAESRADTDQGQRHIGADVLWQGWVGRKKTELNQQLARLMVIKEQHLKQVRHAFGRFIVAGQLRDADRRDKGTRTQKAALDRNIQSALSLLPKNQ</sequence>
<keyword evidence="2" id="KW-1185">Reference proteome</keyword>
<dbReference type="Proteomes" id="UP000683291">
    <property type="component" value="Chromosome 1"/>
</dbReference>
<proteinExistence type="predicted"/>
<dbReference type="EMBL" id="CP073581">
    <property type="protein sequence ID" value="QUJ76298.1"/>
    <property type="molecule type" value="Genomic_DNA"/>
</dbReference>
<gene>
    <name evidence="1" type="ORF">KDD17_15580</name>
</gene>
<organism evidence="1 2">
    <name type="scientific">Sulfitobacter albidus</name>
    <dbReference type="NCBI Taxonomy" id="2829501"/>
    <lineage>
        <taxon>Bacteria</taxon>
        <taxon>Pseudomonadati</taxon>
        <taxon>Pseudomonadota</taxon>
        <taxon>Alphaproteobacteria</taxon>
        <taxon>Rhodobacterales</taxon>
        <taxon>Roseobacteraceae</taxon>
        <taxon>Sulfitobacter</taxon>
    </lineage>
</organism>
<protein>
    <recommendedName>
        <fullName evidence="3">Flagellar FliJ protein</fullName>
    </recommendedName>
</protein>
<dbReference type="KEGG" id="sual:KDD17_15580"/>
<evidence type="ECO:0000313" key="1">
    <source>
        <dbReference type="EMBL" id="QUJ76298.1"/>
    </source>
</evidence>
<dbReference type="AlphaFoldDB" id="A0A975JD78"/>